<protein>
    <submittedName>
        <fullName evidence="1">Uncharacterized protein</fullName>
    </submittedName>
</protein>
<dbReference type="Proteomes" id="UP000196355">
    <property type="component" value="Unassembled WGS sequence"/>
</dbReference>
<gene>
    <name evidence="1" type="ORF">B0E34_06855</name>
</gene>
<sequence>MKKMFTLRGVSKTGKTTKVKLIAEWISNNYLNKEFDLKKGDICTVFEVDNLYIAFVSAGDDINQVKKINNLLKEYENIDIVINACRTRGAGRKYLEGNFNKEKGWLVKNIFVKKLGKEMIEEQEIRDSKILEELKTWLTGVKKLEK</sequence>
<comment type="caution">
    <text evidence="1">The sequence shown here is derived from an EMBL/GenBank/DDBJ whole genome shotgun (WGS) entry which is preliminary data.</text>
</comment>
<dbReference type="EMBL" id="MVAG01000103">
    <property type="protein sequence ID" value="OVE58724.1"/>
    <property type="molecule type" value="Genomic_DNA"/>
</dbReference>
<evidence type="ECO:0000313" key="1">
    <source>
        <dbReference type="EMBL" id="OVE58724.1"/>
    </source>
</evidence>
<accession>A0A202C4V7</accession>
<name>A0A202C4V7_9FLAO</name>
<proteinExistence type="predicted"/>
<evidence type="ECO:0000313" key="2">
    <source>
        <dbReference type="Proteomes" id="UP000196355"/>
    </source>
</evidence>
<reference evidence="2" key="1">
    <citation type="submission" date="2017-02" db="EMBL/GenBank/DDBJ databases">
        <authorList>
            <person name="Tetz G."/>
            <person name="Tetz V."/>
        </authorList>
    </citation>
    <scope>NUCLEOTIDE SEQUENCE [LARGE SCALE GENOMIC DNA]</scope>
    <source>
        <strain evidence="2">VT16-26</strain>
    </source>
</reference>
<organism evidence="1 2">
    <name type="scientific">Chryseobacterium mucoviscidosis</name>
    <dbReference type="NCBI Taxonomy" id="1945581"/>
    <lineage>
        <taxon>Bacteria</taxon>
        <taxon>Pseudomonadati</taxon>
        <taxon>Bacteroidota</taxon>
        <taxon>Flavobacteriia</taxon>
        <taxon>Flavobacteriales</taxon>
        <taxon>Weeksellaceae</taxon>
        <taxon>Chryseobacterium group</taxon>
        <taxon>Chryseobacterium</taxon>
    </lineage>
</organism>
<dbReference type="RefSeq" id="WP_087708097.1">
    <property type="nucleotide sequence ID" value="NZ_JAKYXK010000082.1"/>
</dbReference>
<dbReference type="AlphaFoldDB" id="A0A202C4V7"/>
<keyword evidence="2" id="KW-1185">Reference proteome</keyword>